<protein>
    <recommendedName>
        <fullName evidence="5">HTH araC/xylS-type domain-containing protein</fullName>
    </recommendedName>
</protein>
<sequence length="416" mass="45493">MSVCHPRGTARTILYVCISVSHIDAGKELGLSIGMLNDGTIALSAVCLGLALAGAMSAVRGTQDALGRFYLTLVFGVFGGIVSMPLVLMFAPSLYGFYLPAVFVLFLILPPAVFYYVAAKTAELPPSVLRWRDFILPATGGMVMIGYWLQPAQAKTAMFIAGDLPAGIVPATLVLVTFILIFCWVVASCLYLVATLRRLHEYRSRLRSLYSNLGDRELRWLDWFVVSLVALWAASAFTFVADNTGFDQVVVQELIYILTACLLLFVVAFASIASPETVIEEPVLPNDPSEPKYARSALTQAHAEQLATRIRSAMTQDALYLDSNLSLQKLSRHVGALPNQVSQTLNEQIGSTFFDFIAHHRIEAAKQLIVGGAANSLTVSLDVGFNSRSTFYKAFKRETGMTPKAYRDTAQTRPID</sequence>
<feature type="transmembrane region" description="Helical" evidence="4">
    <location>
        <begin position="97"/>
        <end position="119"/>
    </location>
</feature>
<dbReference type="InterPro" id="IPR009057">
    <property type="entry name" value="Homeodomain-like_sf"/>
</dbReference>
<dbReference type="PANTHER" id="PTHR43280">
    <property type="entry name" value="ARAC-FAMILY TRANSCRIPTIONAL REGULATOR"/>
    <property type="match status" value="1"/>
</dbReference>
<evidence type="ECO:0000256" key="3">
    <source>
        <dbReference type="ARBA" id="ARBA00023163"/>
    </source>
</evidence>
<feature type="transmembrane region" description="Helical" evidence="4">
    <location>
        <begin position="220"/>
        <end position="241"/>
    </location>
</feature>
<keyword evidence="7" id="KW-1185">Reference proteome</keyword>
<feature type="transmembrane region" description="Helical" evidence="4">
    <location>
        <begin position="131"/>
        <end position="149"/>
    </location>
</feature>
<evidence type="ECO:0000313" key="7">
    <source>
        <dbReference type="Proteomes" id="UP001318682"/>
    </source>
</evidence>
<dbReference type="PANTHER" id="PTHR43280:SF29">
    <property type="entry name" value="ARAC-FAMILY TRANSCRIPTIONAL REGULATOR"/>
    <property type="match status" value="1"/>
</dbReference>
<feature type="transmembrane region" description="Helical" evidence="4">
    <location>
        <begin position="71"/>
        <end position="91"/>
    </location>
</feature>
<keyword evidence="2" id="KW-0238">DNA-binding</keyword>
<evidence type="ECO:0000256" key="1">
    <source>
        <dbReference type="ARBA" id="ARBA00023015"/>
    </source>
</evidence>
<accession>A0ABZ2BQR9</accession>
<dbReference type="PROSITE" id="PS01124">
    <property type="entry name" value="HTH_ARAC_FAMILY_2"/>
    <property type="match status" value="1"/>
</dbReference>
<feature type="transmembrane region" description="Helical" evidence="4">
    <location>
        <begin position="41"/>
        <end position="59"/>
    </location>
</feature>
<feature type="transmembrane region" description="Helical" evidence="4">
    <location>
        <begin position="253"/>
        <end position="273"/>
    </location>
</feature>
<dbReference type="Proteomes" id="UP001318682">
    <property type="component" value="Chromosome"/>
</dbReference>
<evidence type="ECO:0000256" key="4">
    <source>
        <dbReference type="SAM" id="Phobius"/>
    </source>
</evidence>
<dbReference type="EMBL" id="CP143423">
    <property type="protein sequence ID" value="WVX48331.1"/>
    <property type="molecule type" value="Genomic_DNA"/>
</dbReference>
<feature type="domain" description="HTH araC/xylS-type" evidence="5">
    <location>
        <begin position="304"/>
        <end position="409"/>
    </location>
</feature>
<keyword evidence="3" id="KW-0804">Transcription</keyword>
<dbReference type="SMART" id="SM00342">
    <property type="entry name" value="HTH_ARAC"/>
    <property type="match status" value="1"/>
</dbReference>
<keyword evidence="4" id="KW-0472">Membrane</keyword>
<organism evidence="6 7">
    <name type="scientific">Roseobacter fucihabitans</name>
    <dbReference type="NCBI Taxonomy" id="1537242"/>
    <lineage>
        <taxon>Bacteria</taxon>
        <taxon>Pseudomonadati</taxon>
        <taxon>Pseudomonadota</taxon>
        <taxon>Alphaproteobacteria</taxon>
        <taxon>Rhodobacterales</taxon>
        <taxon>Roseobacteraceae</taxon>
        <taxon>Roseobacter</taxon>
    </lineage>
</organism>
<reference evidence="7" key="1">
    <citation type="submission" date="2024-01" db="EMBL/GenBank/DDBJ databases">
        <title>Roseobacter fucihabitans sp. nov., isolated from the brown alga Fucus spiralis.</title>
        <authorList>
            <person name="Hahnke S."/>
            <person name="Berger M."/>
            <person name="Schlingloff A."/>
            <person name="Athale I."/>
            <person name="Neumann-Schaal M."/>
            <person name="Adenaya A."/>
            <person name="Poehlein A."/>
            <person name="Daniel R."/>
            <person name="Pertersen J."/>
            <person name="Brinkhoff T."/>
        </authorList>
    </citation>
    <scope>NUCLEOTIDE SEQUENCE [LARGE SCALE GENOMIC DNA]</scope>
    <source>
        <strain evidence="7">B14</strain>
    </source>
</reference>
<dbReference type="SUPFAM" id="SSF46689">
    <property type="entry name" value="Homeodomain-like"/>
    <property type="match status" value="1"/>
</dbReference>
<keyword evidence="4" id="KW-1133">Transmembrane helix</keyword>
<evidence type="ECO:0000259" key="5">
    <source>
        <dbReference type="PROSITE" id="PS01124"/>
    </source>
</evidence>
<evidence type="ECO:0000256" key="2">
    <source>
        <dbReference type="ARBA" id="ARBA00023125"/>
    </source>
</evidence>
<keyword evidence="4" id="KW-0812">Transmembrane</keyword>
<evidence type="ECO:0000313" key="6">
    <source>
        <dbReference type="EMBL" id="WVX48331.1"/>
    </source>
</evidence>
<dbReference type="Gene3D" id="1.10.10.60">
    <property type="entry name" value="Homeodomain-like"/>
    <property type="match status" value="1"/>
</dbReference>
<keyword evidence="1" id="KW-0805">Transcription regulation</keyword>
<feature type="transmembrane region" description="Helical" evidence="4">
    <location>
        <begin position="169"/>
        <end position="199"/>
    </location>
</feature>
<name>A0ABZ2BQR9_9RHOB</name>
<gene>
    <name evidence="6" type="ORF">ROLI_014110</name>
</gene>
<proteinExistence type="predicted"/>
<dbReference type="Pfam" id="PF12833">
    <property type="entry name" value="HTH_18"/>
    <property type="match status" value="1"/>
</dbReference>
<dbReference type="InterPro" id="IPR018060">
    <property type="entry name" value="HTH_AraC"/>
</dbReference>